<dbReference type="Pfam" id="PF00400">
    <property type="entry name" value="WD40"/>
    <property type="match status" value="3"/>
</dbReference>
<reference evidence="6" key="1">
    <citation type="journal article" date="2023" name="Mol. Biol. Evol.">
        <title>Third-Generation Sequencing Reveals the Adaptive Role of the Epigenome in Three Deep-Sea Polychaetes.</title>
        <authorList>
            <person name="Perez M."/>
            <person name="Aroh O."/>
            <person name="Sun Y."/>
            <person name="Lan Y."/>
            <person name="Juniper S.K."/>
            <person name="Young C.R."/>
            <person name="Angers B."/>
            <person name="Qian P.Y."/>
        </authorList>
    </citation>
    <scope>NUCLEOTIDE SEQUENCE</scope>
    <source>
        <strain evidence="6">P08H-3</strain>
    </source>
</reference>
<dbReference type="InterPro" id="IPR011047">
    <property type="entry name" value="Quinoprotein_ADH-like_sf"/>
</dbReference>
<dbReference type="Pfam" id="PF24883">
    <property type="entry name" value="NPHP3_N"/>
    <property type="match status" value="1"/>
</dbReference>
<evidence type="ECO:0000256" key="3">
    <source>
        <dbReference type="PROSITE-ProRule" id="PRU00221"/>
    </source>
</evidence>
<dbReference type="Pfam" id="PF25469">
    <property type="entry name" value="WHD_NWD1"/>
    <property type="match status" value="1"/>
</dbReference>
<feature type="domain" description="Nephrocystin 3-like N-terminal" evidence="4">
    <location>
        <begin position="360"/>
        <end position="502"/>
    </location>
</feature>
<dbReference type="Proteomes" id="UP001208570">
    <property type="component" value="Unassembled WGS sequence"/>
</dbReference>
<dbReference type="PANTHER" id="PTHR19871">
    <property type="entry name" value="BETA TRANSDUCIN-RELATED PROTEIN"/>
    <property type="match status" value="1"/>
</dbReference>
<feature type="repeat" description="WD" evidence="3">
    <location>
        <begin position="1629"/>
        <end position="1662"/>
    </location>
</feature>
<evidence type="ECO:0000256" key="1">
    <source>
        <dbReference type="ARBA" id="ARBA00022574"/>
    </source>
</evidence>
<dbReference type="PROSITE" id="PS50294">
    <property type="entry name" value="WD_REPEATS_REGION"/>
    <property type="match status" value="2"/>
</dbReference>
<dbReference type="InterPro" id="IPR015943">
    <property type="entry name" value="WD40/YVTN_repeat-like_dom_sf"/>
</dbReference>
<feature type="domain" description="NWD1/2-like winged helix-turn-helix" evidence="5">
    <location>
        <begin position="594"/>
        <end position="707"/>
    </location>
</feature>
<dbReference type="InterPro" id="IPR052752">
    <property type="entry name" value="NACHT-WD_repeat"/>
</dbReference>
<evidence type="ECO:0000313" key="6">
    <source>
        <dbReference type="EMBL" id="KAK2163079.1"/>
    </source>
</evidence>
<evidence type="ECO:0000259" key="4">
    <source>
        <dbReference type="Pfam" id="PF24883"/>
    </source>
</evidence>
<organism evidence="6 7">
    <name type="scientific">Paralvinella palmiformis</name>
    <dbReference type="NCBI Taxonomy" id="53620"/>
    <lineage>
        <taxon>Eukaryota</taxon>
        <taxon>Metazoa</taxon>
        <taxon>Spiralia</taxon>
        <taxon>Lophotrochozoa</taxon>
        <taxon>Annelida</taxon>
        <taxon>Polychaeta</taxon>
        <taxon>Sedentaria</taxon>
        <taxon>Canalipalpata</taxon>
        <taxon>Terebellida</taxon>
        <taxon>Terebelliformia</taxon>
        <taxon>Alvinellidae</taxon>
        <taxon>Paralvinella</taxon>
    </lineage>
</organism>
<feature type="repeat" description="WD" evidence="3">
    <location>
        <begin position="1587"/>
        <end position="1628"/>
    </location>
</feature>
<dbReference type="PROSITE" id="PS00678">
    <property type="entry name" value="WD_REPEATS_1"/>
    <property type="match status" value="2"/>
</dbReference>
<dbReference type="InterPro" id="IPR011044">
    <property type="entry name" value="Quino_amine_DH_bsu"/>
</dbReference>
<dbReference type="InterPro" id="IPR027417">
    <property type="entry name" value="P-loop_NTPase"/>
</dbReference>
<dbReference type="SMART" id="SM00320">
    <property type="entry name" value="WD40"/>
    <property type="match status" value="5"/>
</dbReference>
<evidence type="ECO:0008006" key="8">
    <source>
        <dbReference type="Google" id="ProtNLM"/>
    </source>
</evidence>
<name>A0AAD9K1L0_9ANNE</name>
<proteinExistence type="predicted"/>
<evidence type="ECO:0000256" key="2">
    <source>
        <dbReference type="ARBA" id="ARBA00022737"/>
    </source>
</evidence>
<dbReference type="InterPro" id="IPR056884">
    <property type="entry name" value="NPHP3-like_N"/>
</dbReference>
<dbReference type="PANTHER" id="PTHR19871:SF14">
    <property type="entry name" value="DUF4062 DOMAIN-CONTAINING PROTEIN"/>
    <property type="match status" value="1"/>
</dbReference>
<dbReference type="Gene3D" id="3.40.50.300">
    <property type="entry name" value="P-loop containing nucleotide triphosphate hydrolases"/>
    <property type="match status" value="1"/>
</dbReference>
<evidence type="ECO:0000259" key="5">
    <source>
        <dbReference type="Pfam" id="PF25469"/>
    </source>
</evidence>
<dbReference type="InterPro" id="IPR001680">
    <property type="entry name" value="WD40_rpt"/>
</dbReference>
<evidence type="ECO:0000313" key="7">
    <source>
        <dbReference type="Proteomes" id="UP001208570"/>
    </source>
</evidence>
<keyword evidence="1 3" id="KW-0853">WD repeat</keyword>
<dbReference type="InterPro" id="IPR057588">
    <property type="entry name" value="NWD1/2-like_WH"/>
</dbReference>
<comment type="caution">
    <text evidence="6">The sequence shown here is derived from an EMBL/GenBank/DDBJ whole genome shotgun (WGS) entry which is preliminary data.</text>
</comment>
<dbReference type="SUPFAM" id="SSF50969">
    <property type="entry name" value="YVTN repeat-like/Quinoprotein amine dehydrogenase"/>
    <property type="match status" value="1"/>
</dbReference>
<dbReference type="SUPFAM" id="SSF52540">
    <property type="entry name" value="P-loop containing nucleoside triphosphate hydrolases"/>
    <property type="match status" value="1"/>
</dbReference>
<dbReference type="EMBL" id="JAODUP010000086">
    <property type="protein sequence ID" value="KAK2163079.1"/>
    <property type="molecule type" value="Genomic_DNA"/>
</dbReference>
<dbReference type="InterPro" id="IPR019775">
    <property type="entry name" value="WD40_repeat_CS"/>
</dbReference>
<dbReference type="Gene3D" id="2.130.10.10">
    <property type="entry name" value="YVTN repeat-like/Quinoprotein amine dehydrogenase"/>
    <property type="match status" value="2"/>
</dbReference>
<keyword evidence="2" id="KW-0677">Repeat</keyword>
<dbReference type="SUPFAM" id="SSF50998">
    <property type="entry name" value="Quinoprotein alcohol dehydrogenase-like"/>
    <property type="match status" value="1"/>
</dbReference>
<keyword evidence="7" id="KW-1185">Reference proteome</keyword>
<protein>
    <recommendedName>
        <fullName evidence="8">NACHT domain-containing protein</fullName>
    </recommendedName>
</protein>
<sequence length="1707" mass="191325">MNYKKTNHPLVHLPRIPFSKIPALTQEEFWQQKEKSGAINAFRQLNSVSLPTIPGLGSSVDTGLKQILSGSLDDLPPPCPTTVKIYLCSNYEGKCLLGDCYGIQQIPDVLTEAEYKTVTEISHKQSPSNYELLTRYYIKDENASPVCYVCQKPEGLSELNVLHSVVLEAFRLAVSENKLTEERFQELTISALEEDIRQGILDTKDPRSHCICYHREFRNINSDLSQAASEYVDTTVDEAGITKLNISLKTRVTKLAEKAEEHLGVVNFHNYYLGWSENELIENSEFQPYLKKMVEDFVRDIKELIGAGYKLVAKEISAKRNLSSLVHQEVLFHMQKCKTVIADYTRSRENVLFSHLKAFLQDPLENSRPFIIWGQSGMGKTTTAGVIAQQLKTWFGEDCVVVLRFLGSTWQSASIHRTINNITIQICLAYGIHCPAKFESFDTLYHALVTFRSVLDQVSKKFASSHPLFIVLDAIDQLHPFQESMKALWAMRDLPPNVHMILSTTDKLGEKDLLSALINTITVPTAVMEVSPLDDSEVETFTEQFMVKSGRKLSEQQMAVFRKAISRNPQPLYITQLMLKALRFQSTQQVNSDIPTTIEGLFVMQVESLEQEVGESIVRCFVAILTASPVGVLECELLDLLSNNKEVMAEVYSLHHHPSESIFLFPQKLLIKMKHAMRDFLCEHLLLGRVALAWNHREIYQAASNFYNVIYPGIAEVDIVEGATDFSLMIHEQFANMFLPENRTDLLSELPAQLANKVGEWTVLNQPQEVHIENVQKLNRALMHLSIMVPMEGLARIKQNILFNFKWLHTKLQSAGLVAVLQDVIDMLLLVKGLALEGVLEENEEDEEVDIVWKEIDLLYQFLQLAVPSLLQSSDNLAVEILGRLFPLRAKYSQLRSLMEGAEEHLMACQGPCIMPLYGCLPGPGGVLRYTFPGATHVIDYRERSGLAVTFSQRSGVRVWRLDSTQQIHEFPVNKEQAQSGVLPGNVAPFIVIGHYSHLNHLMEVGVWSVDTGVAVVNTNLPHRFEAVALSLDDQVLFLATVIQEESKTNGGTMKRYILGIKAKTKEIVYTFPCIDHHADGVRRIIPIAGLRDGQSTIITLGGHKSKDLVCWTVDKVAMVYHVEFEYFLDMFHINEEKNIGIGCNVDQGVLIVLNLADGAIIQTVQHAVFQNVQDVYVSRSGDFIVAATDRDGVSIHSIPKKSQVKTVARKVEEVGTEVKPSKVTMDEMEHFVFIGYHSGVIDIYSIVTGELLSVLTGHTKAVNTLHVLADHCVLSASDDNEAKLWHYEMAVLDHLTNHMMSGDEQFDCALAHKTKATNPTIQTDVNRTRMMCCLFLAKNDETIVTGSYNGPIQIWNTDSPEHPSAEITEKCEHGLTDLYLTYKDMLLVGHCVDPNLPDISRLQVWNFDSGRPIPFDKDVTVMIFTSIIVAIYDLFEMKCLASLQCNIYSSMDSTNLRLLGFTSETESNDMELESVSDNDMASEGVPSATNNKLYAVLDYFPSDSLSFFFTFVVHGEGMKDISMDHHEPIHLDTVSPKCNIVMPGNVCVSGMKDGSLVMWNVASQKVITNFCDDSRGRFLRSRQLASNVHVGPVTCLAPAQDDTHIVSGGADGKVKLWNLNNKTLIHTFSKHTEQIVHVSVSAGNLMTSASADSNIAVWDLEQKTYLCGFYAHDFVTDVTITKNRSKVVARVNEKHPSLLVLKLTGV</sequence>
<gene>
    <name evidence="6" type="ORF">LSH36_86g06064</name>
</gene>
<accession>A0AAD9K1L0</accession>
<feature type="repeat" description="WD" evidence="3">
    <location>
        <begin position="1256"/>
        <end position="1286"/>
    </location>
</feature>
<dbReference type="PROSITE" id="PS50082">
    <property type="entry name" value="WD_REPEATS_2"/>
    <property type="match status" value="3"/>
</dbReference>